<feature type="region of interest" description="Disordered" evidence="1">
    <location>
        <begin position="1"/>
        <end position="69"/>
    </location>
</feature>
<feature type="region of interest" description="Disordered" evidence="1">
    <location>
        <begin position="190"/>
        <end position="288"/>
    </location>
</feature>
<evidence type="ECO:0000313" key="3">
    <source>
        <dbReference type="Proteomes" id="UP000193467"/>
    </source>
</evidence>
<gene>
    <name evidence="2" type="ORF">BCR35DRAFT_102006</name>
</gene>
<keyword evidence="3" id="KW-1185">Reference proteome</keyword>
<dbReference type="Proteomes" id="UP000193467">
    <property type="component" value="Unassembled WGS sequence"/>
</dbReference>
<dbReference type="AlphaFoldDB" id="A0A1Y2F654"/>
<feature type="compositionally biased region" description="Basic and acidic residues" evidence="1">
    <location>
        <begin position="247"/>
        <end position="256"/>
    </location>
</feature>
<dbReference type="InParanoid" id="A0A1Y2F654"/>
<feature type="compositionally biased region" description="Acidic residues" evidence="1">
    <location>
        <begin position="190"/>
        <end position="203"/>
    </location>
</feature>
<protein>
    <submittedName>
        <fullName evidence="2">Uncharacterized protein</fullName>
    </submittedName>
</protein>
<feature type="compositionally biased region" description="Pro residues" evidence="1">
    <location>
        <begin position="220"/>
        <end position="236"/>
    </location>
</feature>
<organism evidence="2 3">
    <name type="scientific">Leucosporidium creatinivorum</name>
    <dbReference type="NCBI Taxonomy" id="106004"/>
    <lineage>
        <taxon>Eukaryota</taxon>
        <taxon>Fungi</taxon>
        <taxon>Dikarya</taxon>
        <taxon>Basidiomycota</taxon>
        <taxon>Pucciniomycotina</taxon>
        <taxon>Microbotryomycetes</taxon>
        <taxon>Leucosporidiales</taxon>
        <taxon>Leucosporidium</taxon>
    </lineage>
</organism>
<feature type="compositionally biased region" description="Polar residues" evidence="1">
    <location>
        <begin position="26"/>
        <end position="42"/>
    </location>
</feature>
<accession>A0A1Y2F654</accession>
<sequence length="375" mass="41143">MHLRSLTSPSPTPPPSTPSLPTSSTINSHAQLATPSDSYPTQSSTESARPPRTPPSTPIPTYQQHQQPVTMWALTASKLERAAQAQMSGSRGAGGLRELVLLSNVWGAARPLWAQEQAEREREQVELERRRKEDEERWLDGVLEEMLEEEEGDEDFVSLTFVEREEVGDSGFLEEEQKVVVQRLRESLDAIEEEEGDSDAEVEAELRPSPRVGEAARDYPLPPSPPLPPRSPPISLPSPNRAHHHHLPFDLDHAFAESDLSSSPPLHLPALTPDSTPPGPGLASDLALLGTSADSVDSNLDDSYQWVQDRSTAQRLGLLALDLSTPSQKRGDPPSSLSLDMISLSRQHPHGLLPSESDSIPLYHHPNDHHPLPSP</sequence>
<comment type="caution">
    <text evidence="2">The sequence shown here is derived from an EMBL/GenBank/DDBJ whole genome shotgun (WGS) entry which is preliminary data.</text>
</comment>
<feature type="region of interest" description="Disordered" evidence="1">
    <location>
        <begin position="323"/>
        <end position="375"/>
    </location>
</feature>
<feature type="compositionally biased region" description="Basic and acidic residues" evidence="1">
    <location>
        <begin position="365"/>
        <end position="375"/>
    </location>
</feature>
<feature type="compositionally biased region" description="Low complexity" evidence="1">
    <location>
        <begin position="258"/>
        <end position="273"/>
    </location>
</feature>
<name>A0A1Y2F654_9BASI</name>
<evidence type="ECO:0000256" key="1">
    <source>
        <dbReference type="SAM" id="MobiDB-lite"/>
    </source>
</evidence>
<dbReference type="EMBL" id="MCGR01000029">
    <property type="protein sequence ID" value="ORY78425.1"/>
    <property type="molecule type" value="Genomic_DNA"/>
</dbReference>
<dbReference type="OrthoDB" id="2537512at2759"/>
<evidence type="ECO:0000313" key="2">
    <source>
        <dbReference type="EMBL" id="ORY78425.1"/>
    </source>
</evidence>
<reference evidence="2 3" key="1">
    <citation type="submission" date="2016-07" db="EMBL/GenBank/DDBJ databases">
        <title>Pervasive Adenine N6-methylation of Active Genes in Fungi.</title>
        <authorList>
            <consortium name="DOE Joint Genome Institute"/>
            <person name="Mondo S.J."/>
            <person name="Dannebaum R.O."/>
            <person name="Kuo R.C."/>
            <person name="Labutti K."/>
            <person name="Haridas S."/>
            <person name="Kuo A."/>
            <person name="Salamov A."/>
            <person name="Ahrendt S.R."/>
            <person name="Lipzen A."/>
            <person name="Sullivan W."/>
            <person name="Andreopoulos W.B."/>
            <person name="Clum A."/>
            <person name="Lindquist E."/>
            <person name="Daum C."/>
            <person name="Ramamoorthy G.K."/>
            <person name="Gryganskyi A."/>
            <person name="Culley D."/>
            <person name="Magnuson J.K."/>
            <person name="James T.Y."/>
            <person name="O'Malley M.A."/>
            <person name="Stajich J.E."/>
            <person name="Spatafora J.W."/>
            <person name="Visel A."/>
            <person name="Grigoriev I.V."/>
        </authorList>
    </citation>
    <scope>NUCLEOTIDE SEQUENCE [LARGE SCALE GENOMIC DNA]</scope>
    <source>
        <strain evidence="2 3">62-1032</strain>
    </source>
</reference>
<proteinExistence type="predicted"/>